<evidence type="ECO:0000259" key="15">
    <source>
        <dbReference type="PROSITE" id="PS50109"/>
    </source>
</evidence>
<keyword evidence="8" id="KW-0547">Nucleotide-binding</keyword>
<keyword evidence="18" id="KW-1185">Reference proteome</keyword>
<dbReference type="OrthoDB" id="335833at2"/>
<evidence type="ECO:0000256" key="9">
    <source>
        <dbReference type="ARBA" id="ARBA00022777"/>
    </source>
</evidence>
<protein>
    <recommendedName>
        <fullName evidence="3">histidine kinase</fullName>
        <ecNumber evidence="3">2.7.13.3</ecNumber>
    </recommendedName>
</protein>
<dbReference type="SUPFAM" id="SSF55874">
    <property type="entry name" value="ATPase domain of HSP90 chaperone/DNA topoisomerase II/histidine kinase"/>
    <property type="match status" value="1"/>
</dbReference>
<dbReference type="SUPFAM" id="SSF158472">
    <property type="entry name" value="HAMP domain-like"/>
    <property type="match status" value="1"/>
</dbReference>
<evidence type="ECO:0000256" key="7">
    <source>
        <dbReference type="ARBA" id="ARBA00022692"/>
    </source>
</evidence>
<dbReference type="GO" id="GO:0000155">
    <property type="term" value="F:phosphorelay sensor kinase activity"/>
    <property type="evidence" value="ECO:0007669"/>
    <property type="project" value="InterPro"/>
</dbReference>
<keyword evidence="10" id="KW-0067">ATP-binding</keyword>
<evidence type="ECO:0000256" key="3">
    <source>
        <dbReference type="ARBA" id="ARBA00012438"/>
    </source>
</evidence>
<dbReference type="SMART" id="SM00304">
    <property type="entry name" value="HAMP"/>
    <property type="match status" value="1"/>
</dbReference>
<dbReference type="PROSITE" id="PS50109">
    <property type="entry name" value="HIS_KIN"/>
    <property type="match status" value="1"/>
</dbReference>
<dbReference type="Gene3D" id="6.10.340.10">
    <property type="match status" value="1"/>
</dbReference>
<evidence type="ECO:0000256" key="13">
    <source>
        <dbReference type="ARBA" id="ARBA00023136"/>
    </source>
</evidence>
<dbReference type="Gene3D" id="3.30.565.10">
    <property type="entry name" value="Histidine kinase-like ATPase, C-terminal domain"/>
    <property type="match status" value="1"/>
</dbReference>
<keyword evidence="7 14" id="KW-0812">Transmembrane</keyword>
<dbReference type="PROSITE" id="PS50885">
    <property type="entry name" value="HAMP"/>
    <property type="match status" value="1"/>
</dbReference>
<sequence length="479" mass="54818">MDLKKRLIFSNAAIIVIPLVITFVASFIFMFVFARIHDVDISYNNVKKLTQIQYEFFKADGSVLKNSPEIILEKDYQEYISTRLDSIEADIVVLKGQERVFETRSIGPIELERCLQKTGDNLFNNIVEIQGETYMVKVIPVNFKNGESGKIVLLAPAMNDWMTTEKLLIFSIMIFVTSFTITNVVIIFTFSKKVINPLRKLQAAAGKISQGNLDFEIIEDGDAQIRELCRSFEKMRLKLVEASYTQKKYDDSRKVLFSSISHDLKTPITSIKGYVEGILDGVANTPQKVDKYLKTVHSKAVHMDRMIDDLLLYSRLDMNKVSFNIEKTDVLKYFEDCIYEIDIELEKSNIKIALYDQLKGKRYIMIDRDQIRRVIINIIDNSRKYMDKEQGKIDIFLREATSHVVIELKDNGAGISESDLPYIFDRFYRADSARDTMNGSGLGLAIAKQIIEGHGGKIWAVSRKGEGTSVMISLKKYED</sequence>
<proteinExistence type="predicted"/>
<keyword evidence="11 14" id="KW-1133">Transmembrane helix</keyword>
<dbReference type="InterPro" id="IPR036890">
    <property type="entry name" value="HATPase_C_sf"/>
</dbReference>
<dbReference type="PANTHER" id="PTHR45528:SF1">
    <property type="entry name" value="SENSOR HISTIDINE KINASE CPXA"/>
    <property type="match status" value="1"/>
</dbReference>
<evidence type="ECO:0000256" key="11">
    <source>
        <dbReference type="ARBA" id="ARBA00022989"/>
    </source>
</evidence>
<evidence type="ECO:0000256" key="10">
    <source>
        <dbReference type="ARBA" id="ARBA00022840"/>
    </source>
</evidence>
<comment type="caution">
    <text evidence="17">The sequence shown here is derived from an EMBL/GenBank/DDBJ whole genome shotgun (WGS) entry which is preliminary data.</text>
</comment>
<keyword evidence="13 14" id="KW-0472">Membrane</keyword>
<keyword evidence="5" id="KW-0597">Phosphoprotein</keyword>
<dbReference type="SMART" id="SM00387">
    <property type="entry name" value="HATPase_c"/>
    <property type="match status" value="1"/>
</dbReference>
<evidence type="ECO:0000256" key="12">
    <source>
        <dbReference type="ARBA" id="ARBA00023012"/>
    </source>
</evidence>
<feature type="domain" description="Histidine kinase" evidence="15">
    <location>
        <begin position="259"/>
        <end position="478"/>
    </location>
</feature>
<comment type="catalytic activity">
    <reaction evidence="1">
        <text>ATP + protein L-histidine = ADP + protein N-phospho-L-histidine.</text>
        <dbReference type="EC" id="2.7.13.3"/>
    </reaction>
</comment>
<organism evidence="17 18">
    <name type="scientific">Acetivibrio mesophilus</name>
    <dbReference type="NCBI Taxonomy" id="2487273"/>
    <lineage>
        <taxon>Bacteria</taxon>
        <taxon>Bacillati</taxon>
        <taxon>Bacillota</taxon>
        <taxon>Clostridia</taxon>
        <taxon>Eubacteriales</taxon>
        <taxon>Oscillospiraceae</taxon>
        <taxon>Acetivibrio</taxon>
    </lineage>
</organism>
<evidence type="ECO:0000313" key="17">
    <source>
        <dbReference type="EMBL" id="RXE57897.1"/>
    </source>
</evidence>
<dbReference type="PRINTS" id="PR00344">
    <property type="entry name" value="BCTRLSENSOR"/>
</dbReference>
<dbReference type="InterPro" id="IPR036097">
    <property type="entry name" value="HisK_dim/P_sf"/>
</dbReference>
<dbReference type="InterPro" id="IPR004358">
    <property type="entry name" value="Sig_transdc_His_kin-like_C"/>
</dbReference>
<dbReference type="Pfam" id="PF02518">
    <property type="entry name" value="HATPase_c"/>
    <property type="match status" value="1"/>
</dbReference>
<dbReference type="Pfam" id="PF00672">
    <property type="entry name" value="HAMP"/>
    <property type="match status" value="1"/>
</dbReference>
<evidence type="ECO:0000256" key="4">
    <source>
        <dbReference type="ARBA" id="ARBA00022475"/>
    </source>
</evidence>
<dbReference type="FunFam" id="1.10.287.130:FF:000001">
    <property type="entry name" value="Two-component sensor histidine kinase"/>
    <property type="match status" value="1"/>
</dbReference>
<evidence type="ECO:0000256" key="6">
    <source>
        <dbReference type="ARBA" id="ARBA00022679"/>
    </source>
</evidence>
<dbReference type="SMART" id="SM00388">
    <property type="entry name" value="HisKA"/>
    <property type="match status" value="1"/>
</dbReference>
<evidence type="ECO:0000256" key="2">
    <source>
        <dbReference type="ARBA" id="ARBA00004651"/>
    </source>
</evidence>
<dbReference type="Gene3D" id="1.10.287.130">
    <property type="match status" value="1"/>
</dbReference>
<dbReference type="AlphaFoldDB" id="A0A4Q0I2H0"/>
<dbReference type="GO" id="GO:0005524">
    <property type="term" value="F:ATP binding"/>
    <property type="evidence" value="ECO:0007669"/>
    <property type="project" value="UniProtKB-KW"/>
</dbReference>
<dbReference type="InterPro" id="IPR050398">
    <property type="entry name" value="HssS/ArlS-like"/>
</dbReference>
<dbReference type="PANTHER" id="PTHR45528">
    <property type="entry name" value="SENSOR HISTIDINE KINASE CPXA"/>
    <property type="match status" value="1"/>
</dbReference>
<keyword evidence="12" id="KW-0902">Two-component regulatory system</keyword>
<evidence type="ECO:0000313" key="18">
    <source>
        <dbReference type="Proteomes" id="UP000289166"/>
    </source>
</evidence>
<dbReference type="GO" id="GO:0005886">
    <property type="term" value="C:plasma membrane"/>
    <property type="evidence" value="ECO:0007669"/>
    <property type="project" value="UniProtKB-SubCell"/>
</dbReference>
<reference evidence="18" key="1">
    <citation type="submission" date="2018-11" db="EMBL/GenBank/DDBJ databases">
        <title>Genome sequencing of a novel mesophilic and cellulolytic organism within the genus Hungateiclostridium.</title>
        <authorList>
            <person name="Rettenmaier R."/>
            <person name="Liebl W."/>
            <person name="Zverlov V."/>
        </authorList>
    </citation>
    <scope>NUCLEOTIDE SEQUENCE [LARGE SCALE GENOMIC DNA]</scope>
    <source>
        <strain evidence="18">N2K1</strain>
    </source>
</reference>
<name>A0A4Q0I2H0_9FIRM</name>
<dbReference type="CDD" id="cd06225">
    <property type="entry name" value="HAMP"/>
    <property type="match status" value="1"/>
</dbReference>
<keyword evidence="9 17" id="KW-0418">Kinase</keyword>
<dbReference type="CDD" id="cd00075">
    <property type="entry name" value="HATPase"/>
    <property type="match status" value="1"/>
</dbReference>
<dbReference type="EC" id="2.7.13.3" evidence="3"/>
<evidence type="ECO:0000256" key="5">
    <source>
        <dbReference type="ARBA" id="ARBA00022553"/>
    </source>
</evidence>
<evidence type="ECO:0000256" key="8">
    <source>
        <dbReference type="ARBA" id="ARBA00022741"/>
    </source>
</evidence>
<feature type="transmembrane region" description="Helical" evidence="14">
    <location>
        <begin position="12"/>
        <end position="34"/>
    </location>
</feature>
<accession>A0A4Q0I2H0</accession>
<feature type="transmembrane region" description="Helical" evidence="14">
    <location>
        <begin position="167"/>
        <end position="190"/>
    </location>
</feature>
<comment type="subcellular location">
    <subcellularLocation>
        <location evidence="2">Cell membrane</location>
        <topology evidence="2">Multi-pass membrane protein</topology>
    </subcellularLocation>
</comment>
<dbReference type="EMBL" id="RLII01000030">
    <property type="protein sequence ID" value="RXE57897.1"/>
    <property type="molecule type" value="Genomic_DNA"/>
</dbReference>
<dbReference type="CDD" id="cd00082">
    <property type="entry name" value="HisKA"/>
    <property type="match status" value="1"/>
</dbReference>
<keyword evidence="4" id="KW-1003">Cell membrane</keyword>
<dbReference type="Pfam" id="PF00512">
    <property type="entry name" value="HisKA"/>
    <property type="match status" value="1"/>
</dbReference>
<gene>
    <name evidence="17" type="ORF">EFD62_15090</name>
</gene>
<feature type="domain" description="HAMP" evidence="16">
    <location>
        <begin position="192"/>
        <end position="244"/>
    </location>
</feature>
<dbReference type="InterPro" id="IPR005467">
    <property type="entry name" value="His_kinase_dom"/>
</dbReference>
<keyword evidence="6" id="KW-0808">Transferase</keyword>
<evidence type="ECO:0000256" key="1">
    <source>
        <dbReference type="ARBA" id="ARBA00000085"/>
    </source>
</evidence>
<dbReference type="InterPro" id="IPR003661">
    <property type="entry name" value="HisK_dim/P_dom"/>
</dbReference>
<dbReference type="InterPro" id="IPR003660">
    <property type="entry name" value="HAMP_dom"/>
</dbReference>
<dbReference type="Proteomes" id="UP000289166">
    <property type="component" value="Unassembled WGS sequence"/>
</dbReference>
<dbReference type="InterPro" id="IPR003594">
    <property type="entry name" value="HATPase_dom"/>
</dbReference>
<evidence type="ECO:0000259" key="16">
    <source>
        <dbReference type="PROSITE" id="PS50885"/>
    </source>
</evidence>
<dbReference type="FunFam" id="3.30.565.10:FF:000006">
    <property type="entry name" value="Sensor histidine kinase WalK"/>
    <property type="match status" value="1"/>
</dbReference>
<dbReference type="RefSeq" id="WP_069196081.1">
    <property type="nucleotide sequence ID" value="NZ_RLII01000030.1"/>
</dbReference>
<evidence type="ECO:0000256" key="14">
    <source>
        <dbReference type="SAM" id="Phobius"/>
    </source>
</evidence>
<dbReference type="SUPFAM" id="SSF47384">
    <property type="entry name" value="Homodimeric domain of signal transducing histidine kinase"/>
    <property type="match status" value="1"/>
</dbReference>